<reference evidence="3" key="1">
    <citation type="journal article" date="2021" name="Mol. Ecol. Resour.">
        <title>Apolygus lucorum genome provides insights into omnivorousness and mesophyll feeding.</title>
        <authorList>
            <person name="Liu Y."/>
            <person name="Liu H."/>
            <person name="Wang H."/>
            <person name="Huang T."/>
            <person name="Liu B."/>
            <person name="Yang B."/>
            <person name="Yin L."/>
            <person name="Li B."/>
            <person name="Zhang Y."/>
            <person name="Zhang S."/>
            <person name="Jiang F."/>
            <person name="Zhang X."/>
            <person name="Ren Y."/>
            <person name="Wang B."/>
            <person name="Wang S."/>
            <person name="Lu Y."/>
            <person name="Wu K."/>
            <person name="Fan W."/>
            <person name="Wang G."/>
        </authorList>
    </citation>
    <scope>NUCLEOTIDE SEQUENCE</scope>
    <source>
        <strain evidence="3">12Hb</strain>
    </source>
</reference>
<dbReference type="OrthoDB" id="430315at2759"/>
<dbReference type="PRINTS" id="PR00347">
    <property type="entry name" value="THAUMATIN"/>
</dbReference>
<dbReference type="SUPFAM" id="SSF49870">
    <property type="entry name" value="Osmotin, thaumatin-like protein"/>
    <property type="match status" value="1"/>
</dbReference>
<keyword evidence="4" id="KW-1185">Reference proteome</keyword>
<dbReference type="PROSITE" id="PS00316">
    <property type="entry name" value="THAUMATIN_1"/>
    <property type="match status" value="1"/>
</dbReference>
<organism evidence="3 4">
    <name type="scientific">Apolygus lucorum</name>
    <name type="common">Small green plant bug</name>
    <name type="synonym">Lygocoris lucorum</name>
    <dbReference type="NCBI Taxonomy" id="248454"/>
    <lineage>
        <taxon>Eukaryota</taxon>
        <taxon>Metazoa</taxon>
        <taxon>Ecdysozoa</taxon>
        <taxon>Arthropoda</taxon>
        <taxon>Hexapoda</taxon>
        <taxon>Insecta</taxon>
        <taxon>Pterygota</taxon>
        <taxon>Neoptera</taxon>
        <taxon>Paraneoptera</taxon>
        <taxon>Hemiptera</taxon>
        <taxon>Heteroptera</taxon>
        <taxon>Panheteroptera</taxon>
        <taxon>Cimicomorpha</taxon>
        <taxon>Miridae</taxon>
        <taxon>Mirini</taxon>
        <taxon>Apolygus</taxon>
    </lineage>
</organism>
<dbReference type="Gene3D" id="2.60.110.10">
    <property type="entry name" value="Thaumatin"/>
    <property type="match status" value="1"/>
</dbReference>
<name>A0A6A4IQI5_APOLU</name>
<comment type="caution">
    <text evidence="3">The sequence shown here is derived from an EMBL/GenBank/DDBJ whole genome shotgun (WGS) entry which is preliminary data.</text>
</comment>
<dbReference type="SMART" id="SM00205">
    <property type="entry name" value="THN"/>
    <property type="match status" value="1"/>
</dbReference>
<dbReference type="InterPro" id="IPR017949">
    <property type="entry name" value="Thaumatin_CS"/>
</dbReference>
<dbReference type="Pfam" id="PF00314">
    <property type="entry name" value="Thaumatin"/>
    <property type="match status" value="1"/>
</dbReference>
<dbReference type="InterPro" id="IPR037176">
    <property type="entry name" value="Osmotin/thaumatin-like_sf"/>
</dbReference>
<comment type="similarity">
    <text evidence="1">Belongs to the thaumatin family.</text>
</comment>
<sequence>MPSVSSVQGESLVGTMKSLFYFAAVLAVGAANQIKIFNHCPFTIWPGLQGNPGHATPEAGGFELPAYQAKIINVAKNWGGRIWARTSCDGSGRCQTGDCGGKIQCNGAGGTPPVSLAEITFAGWGDLDYYDISLVDGYNLPVKMVPTRGFQIRDGSKYDCKPAGCHADLNAICPPELAQKSGEWTVACNSACMKFDTDQYCCRGAYGLPTTCKSVHWPKNYPAIFKQACPDAYSYAYDDTSSTFTCKGAPATDYDVIFCP</sequence>
<evidence type="ECO:0008006" key="5">
    <source>
        <dbReference type="Google" id="ProtNLM"/>
    </source>
</evidence>
<dbReference type="PROSITE" id="PS51367">
    <property type="entry name" value="THAUMATIN_2"/>
    <property type="match status" value="1"/>
</dbReference>
<evidence type="ECO:0000313" key="3">
    <source>
        <dbReference type="EMBL" id="KAF6201131.1"/>
    </source>
</evidence>
<dbReference type="PIRSF" id="PIRSF002703">
    <property type="entry name" value="Thaumatin"/>
    <property type="match status" value="1"/>
</dbReference>
<dbReference type="FunFam" id="2.60.110.10:FF:000002">
    <property type="entry name" value="Thaumatin-like protein 1a"/>
    <property type="match status" value="1"/>
</dbReference>
<dbReference type="InterPro" id="IPR001938">
    <property type="entry name" value="Thaumatin"/>
</dbReference>
<dbReference type="PANTHER" id="PTHR31013:SF12">
    <property type="entry name" value="PATHOGENESIS-RELATED PROTEIN 5-LIKE"/>
    <property type="match status" value="1"/>
</dbReference>
<evidence type="ECO:0000256" key="2">
    <source>
        <dbReference type="ARBA" id="ARBA00023157"/>
    </source>
</evidence>
<dbReference type="Proteomes" id="UP000466442">
    <property type="component" value="Unassembled WGS sequence"/>
</dbReference>
<keyword evidence="2" id="KW-1015">Disulfide bond</keyword>
<dbReference type="AlphaFoldDB" id="A0A6A4IQI5"/>
<proteinExistence type="inferred from homology"/>
<dbReference type="CDD" id="cd09218">
    <property type="entry name" value="TLP-PA"/>
    <property type="match status" value="1"/>
</dbReference>
<evidence type="ECO:0000256" key="1">
    <source>
        <dbReference type="ARBA" id="ARBA00010607"/>
    </source>
</evidence>
<dbReference type="EMBL" id="WIXP02000013">
    <property type="protein sequence ID" value="KAF6201131.1"/>
    <property type="molecule type" value="Genomic_DNA"/>
</dbReference>
<accession>A0A6A4IQI5</accession>
<dbReference type="PANTHER" id="PTHR31013">
    <property type="entry name" value="THAUMATIN FAMILY PROTEIN-RELATED"/>
    <property type="match status" value="1"/>
</dbReference>
<protein>
    <recommendedName>
        <fullName evidence="5">Thaumatin-like protein</fullName>
    </recommendedName>
</protein>
<gene>
    <name evidence="3" type="ORF">GE061_005578</name>
</gene>
<evidence type="ECO:0000313" key="4">
    <source>
        <dbReference type="Proteomes" id="UP000466442"/>
    </source>
</evidence>